<dbReference type="AlphaFoldDB" id="A0A061GGC7"/>
<dbReference type="InterPro" id="IPR000811">
    <property type="entry name" value="Glyco_trans_35"/>
</dbReference>
<dbReference type="Gramene" id="EOY28167">
    <property type="protein sequence ID" value="EOY28167"/>
    <property type="gene ID" value="TCM_029807"/>
</dbReference>
<dbReference type="Proteomes" id="UP000026915">
    <property type="component" value="Chromosome 6"/>
</dbReference>
<keyword evidence="4" id="KW-1185">Reference proteome</keyword>
<proteinExistence type="inferred from homology"/>
<reference evidence="3 4" key="1">
    <citation type="journal article" date="2013" name="Genome Biol.">
        <title>The genome sequence of the most widely cultivated cacao type and its use to identify candidate genes regulating pod color.</title>
        <authorList>
            <person name="Motamayor J.C."/>
            <person name="Mockaitis K."/>
            <person name="Schmutz J."/>
            <person name="Haiminen N."/>
            <person name="Iii D.L."/>
            <person name="Cornejo O."/>
            <person name="Findley S.D."/>
            <person name="Zheng P."/>
            <person name="Utro F."/>
            <person name="Royaert S."/>
            <person name="Saski C."/>
            <person name="Jenkins J."/>
            <person name="Podicheti R."/>
            <person name="Zhao M."/>
            <person name="Scheffler B.E."/>
            <person name="Stack J.C."/>
            <person name="Feltus F.A."/>
            <person name="Mustiga G.M."/>
            <person name="Amores F."/>
            <person name="Phillips W."/>
            <person name="Marelli J.P."/>
            <person name="May G.D."/>
            <person name="Shapiro H."/>
            <person name="Ma J."/>
            <person name="Bustamante C.D."/>
            <person name="Schnell R.J."/>
            <person name="Main D."/>
            <person name="Gilbert D."/>
            <person name="Parida L."/>
            <person name="Kuhn D.N."/>
        </authorList>
    </citation>
    <scope>NUCLEOTIDE SEQUENCE [LARGE SCALE GENOMIC DNA]</scope>
    <source>
        <strain evidence="4">cv. Matina 1-6</strain>
    </source>
</reference>
<keyword evidence="2" id="KW-0119">Carbohydrate metabolism</keyword>
<dbReference type="STRING" id="3641.A0A061GGC7"/>
<evidence type="ECO:0000256" key="1">
    <source>
        <dbReference type="ARBA" id="ARBA00006047"/>
    </source>
</evidence>
<comment type="catalytic activity">
    <reaction evidence="2">
        <text>[(1-&gt;4)-alpha-D-glucosyl](n) + phosphate = [(1-&gt;4)-alpha-D-glucosyl](n-1) + alpha-D-glucose 1-phosphate</text>
        <dbReference type="Rhea" id="RHEA:41732"/>
        <dbReference type="Rhea" id="RHEA-COMP:9584"/>
        <dbReference type="Rhea" id="RHEA-COMP:9586"/>
        <dbReference type="ChEBI" id="CHEBI:15444"/>
        <dbReference type="ChEBI" id="CHEBI:43474"/>
        <dbReference type="ChEBI" id="CHEBI:58601"/>
        <dbReference type="EC" id="2.4.1.1"/>
    </reaction>
</comment>
<sequence>MPNGFSSNFGLSCSRDFYELWPHKFQYKTNGVTQHRWIVVSNPGLCALISKWLGTEAWIHDVDLLTGLRDDAANGELRQEWKMVSLDAMVDMQTKRIHEYKRRLLNILGIIHRYDCIKNMGKKDRVKVVPCVCIIGGIAAPGYETAKQIIKLCHAVAEKINNNSDIRDLLKLVFIPDYNVSVAELVIPGADLSQHISTAGHETSGTSSMKFLMNGCLLLATKDGSTVEIIEEIVDDNMFSFSFYLVQFSRVVRMIRDGYFGFKDYFKSLCDDIEGGHDYDLLGAEFKSYLEAQAAADKAFVDQERWTQNEYTQYCWLWEI</sequence>
<dbReference type="GO" id="GO:0005975">
    <property type="term" value="P:carbohydrate metabolic process"/>
    <property type="evidence" value="ECO:0007669"/>
    <property type="project" value="InterPro"/>
</dbReference>
<dbReference type="eggNOG" id="KOG2099">
    <property type="taxonomic scope" value="Eukaryota"/>
</dbReference>
<dbReference type="EC" id="2.4.1.1" evidence="2"/>
<dbReference type="InParanoid" id="A0A061GGC7"/>
<dbReference type="EMBL" id="CM001884">
    <property type="protein sequence ID" value="EOY28167.1"/>
    <property type="molecule type" value="Genomic_DNA"/>
</dbReference>
<name>A0A061GGC7_THECC</name>
<keyword evidence="2" id="KW-0808">Transferase</keyword>
<dbReference type="PANTHER" id="PTHR11468">
    <property type="entry name" value="GLYCOGEN PHOSPHORYLASE"/>
    <property type="match status" value="1"/>
</dbReference>
<comment type="similarity">
    <text evidence="1 2">Belongs to the glycogen phosphorylase family.</text>
</comment>
<dbReference type="HOGENOM" id="CLU_010198_3_1_1"/>
<evidence type="ECO:0000313" key="3">
    <source>
        <dbReference type="EMBL" id="EOY28167.1"/>
    </source>
</evidence>
<dbReference type="PANTHER" id="PTHR11468:SF30">
    <property type="entry name" value="ALPHA-1,4 GLUCAN PHOSPHORYLASE"/>
    <property type="match status" value="1"/>
</dbReference>
<keyword evidence="2" id="KW-0663">Pyridoxal phosphate</keyword>
<dbReference type="SUPFAM" id="SSF53756">
    <property type="entry name" value="UDP-Glycosyltransferase/glycogen phosphorylase"/>
    <property type="match status" value="1"/>
</dbReference>
<protein>
    <recommendedName>
        <fullName evidence="2">Alpha-1,4 glucan phosphorylase</fullName>
        <ecNumber evidence="2">2.4.1.1</ecNumber>
    </recommendedName>
</protein>
<comment type="function">
    <text evidence="2">Allosteric enzyme that catalyzes the rate-limiting step in glycogen catabolism, the phosphorolytic cleavage of glycogen to produce glucose-1-phosphate, and plays a central role in maintaining cellular and organismal glucose homeostasis.</text>
</comment>
<dbReference type="GO" id="GO:0008184">
    <property type="term" value="F:glycogen phosphorylase activity"/>
    <property type="evidence" value="ECO:0007669"/>
    <property type="project" value="InterPro"/>
</dbReference>
<organism evidence="3 4">
    <name type="scientific">Theobroma cacao</name>
    <name type="common">Cacao</name>
    <name type="synonym">Cocoa</name>
    <dbReference type="NCBI Taxonomy" id="3641"/>
    <lineage>
        <taxon>Eukaryota</taxon>
        <taxon>Viridiplantae</taxon>
        <taxon>Streptophyta</taxon>
        <taxon>Embryophyta</taxon>
        <taxon>Tracheophyta</taxon>
        <taxon>Spermatophyta</taxon>
        <taxon>Magnoliopsida</taxon>
        <taxon>eudicotyledons</taxon>
        <taxon>Gunneridae</taxon>
        <taxon>Pentapetalae</taxon>
        <taxon>rosids</taxon>
        <taxon>malvids</taxon>
        <taxon>Malvales</taxon>
        <taxon>Malvaceae</taxon>
        <taxon>Byttnerioideae</taxon>
        <taxon>Theobroma</taxon>
    </lineage>
</organism>
<keyword evidence="2" id="KW-0328">Glycosyltransferase</keyword>
<comment type="cofactor">
    <cofactor evidence="2">
        <name>pyridoxal 5'-phosphate</name>
        <dbReference type="ChEBI" id="CHEBI:597326"/>
    </cofactor>
</comment>
<dbReference type="OMA" id="GKINNDP"/>
<evidence type="ECO:0000256" key="2">
    <source>
        <dbReference type="RuleBase" id="RU000587"/>
    </source>
</evidence>
<dbReference type="Pfam" id="PF00343">
    <property type="entry name" value="Phosphorylase"/>
    <property type="match status" value="2"/>
</dbReference>
<dbReference type="Gene3D" id="3.40.50.2000">
    <property type="entry name" value="Glycogen Phosphorylase B"/>
    <property type="match status" value="2"/>
</dbReference>
<accession>A0A061GGC7</accession>
<gene>
    <name evidence="3" type="ORF">TCM_029807</name>
</gene>
<evidence type="ECO:0000313" key="4">
    <source>
        <dbReference type="Proteomes" id="UP000026915"/>
    </source>
</evidence>